<feature type="transmembrane region" description="Helical" evidence="2">
    <location>
        <begin position="466"/>
        <end position="491"/>
    </location>
</feature>
<sequence>MDFPAWAPERRPSCSVGPALTPWTKLAMEKSASEEEQTMHIKGPLLGVYRAHVMMMQRYHEHETELFEPKGKGAPPAKGGKGERRSGWDAKGRDGAKGRDPIREPTREPTRQPYREPPRDAGKGRTHGGPGRPERSGESREHLEDMLANLERQMAESPPCLPPFLPRSLSLAFVSEHVAKMSLSISNAMAPVGTVVQPPGAPGVACLGCCVSKRRWRCLLAGLLLFGIAGCSAFLAYAETLKSESEDDGHHSMDAAVYQAVASESTRWELKLSPSLLGVLTGLLLAVVHVPGSLQHRAKGWCLKIGGCCVLLLLSIYIVEFQWHWLYKPGGCRSGIRYRWLSLLDCAGMVLLGLYCAVKPHPTSGYVYDALWCVYGFSATSLLYIAMDIYLECDWPDLSQLAAALALTAEAVLFGWVAQLFQARMRSAGDDGLASSNAWVYTMVITFQANVELVLIESFLQRDFGAFIFLHIASVAFKLMFLGIWLSYTYFMVRSLFHSLSVLRLERQRTRGVARQQAHWAIRIVRMEIVVSLLIGLTTVVTWTVAVAFTLADLCCINKDETSFTWARVRTFLHRSDVMVNAVGVALLSGVLWRAPLPRASDLTKLEEISRMRAGSSLSHLDFQDRQSYEAKAAELAGRGFRLRDLLDFWGVLLDRQVMSGFCPERSTTTDVVRGAIIPLSRTSLGGVALATKWNHGQPLVPQQMVTHAWSNTFANLTAAIVGDALGLETYGDLAQRLGTKTGLAKIVSDVRAVEKLDSTYWVCAFSINQHATICNSLGQSPPRDTAAWTAWDRKSRDSVTGERYPLCCCREPKTSQDYVVCEVNKFDTMMELLTRRVANGVAQLVVVDPGFDVLYRAWCVAEIVEGNILGIPARISVFSRDVVDENYERLSLLDVRDCEASVQSDKDMIISKIADIDVFNLRLQQLVFSAQGLFGSWLDGIERSKHVATIVKRSTQSLELVDKKMPKICCFRRSLSGDWSESASESETSCSSEGSAWALRVGLLPSWQVMVPAKQRPLPAASLDTRLSRFKVMQQPVAGVMDFLSLRPQGLRSGIPKRAKRFAFRWKRAPKAWSTLGLIRGLTDRRWWFQQATWRNGWWCPQEVRVAPVPPPASLWPRFGHHLPQAAHGEEDSDFAPFDAELRAVLEASVRTAAADRRYLEELEQAISRSIEEAAGVDSGSSTTTEPSALAARCIICMEQKHDGIQCCCHEAGAAHFLCRECLPQYVRSELQSDEESGRRLMERRASGHCIRCPGRSQCEGFLQLDSLRPMLPAEDWSKLQATAEADENHRQWQQKHDQEDPELLREALLRSMPNAVQCGGCGYGPIDHTACSDLDAHHGEWHGNTQISNQCPRCGWWQHDIQQWPRWDGRVNL</sequence>
<feature type="compositionally biased region" description="Basic and acidic residues" evidence="1">
    <location>
        <begin position="132"/>
        <end position="141"/>
    </location>
</feature>
<feature type="transmembrane region" description="Helical" evidence="2">
    <location>
        <begin position="398"/>
        <end position="417"/>
    </location>
</feature>
<feature type="transmembrane region" description="Helical" evidence="2">
    <location>
        <begin position="365"/>
        <end position="386"/>
    </location>
</feature>
<feature type="compositionally biased region" description="Basic and acidic residues" evidence="1">
    <location>
        <begin position="80"/>
        <end position="123"/>
    </location>
</feature>
<proteinExistence type="predicted"/>
<feature type="transmembrane region" description="Helical" evidence="2">
    <location>
        <begin position="529"/>
        <end position="552"/>
    </location>
</feature>
<keyword evidence="4" id="KW-1185">Reference proteome</keyword>
<feature type="transmembrane region" description="Helical" evidence="2">
    <location>
        <begin position="275"/>
        <end position="294"/>
    </location>
</feature>
<comment type="caution">
    <text evidence="3">The sequence shown here is derived from an EMBL/GenBank/DDBJ whole genome shotgun (WGS) entry which is preliminary data.</text>
</comment>
<evidence type="ECO:0000313" key="4">
    <source>
        <dbReference type="Proteomes" id="UP000186817"/>
    </source>
</evidence>
<keyword evidence="2" id="KW-0812">Transmembrane</keyword>
<dbReference type="EMBL" id="LSRX01000815">
    <property type="protein sequence ID" value="OLP88421.1"/>
    <property type="molecule type" value="Genomic_DNA"/>
</dbReference>
<feature type="transmembrane region" description="Helical" evidence="2">
    <location>
        <begin position="438"/>
        <end position="460"/>
    </location>
</feature>
<dbReference type="Proteomes" id="UP000186817">
    <property type="component" value="Unassembled WGS sequence"/>
</dbReference>
<organism evidence="3 4">
    <name type="scientific">Symbiodinium microadriaticum</name>
    <name type="common">Dinoflagellate</name>
    <name type="synonym">Zooxanthella microadriatica</name>
    <dbReference type="NCBI Taxonomy" id="2951"/>
    <lineage>
        <taxon>Eukaryota</taxon>
        <taxon>Sar</taxon>
        <taxon>Alveolata</taxon>
        <taxon>Dinophyceae</taxon>
        <taxon>Suessiales</taxon>
        <taxon>Symbiodiniaceae</taxon>
        <taxon>Symbiodinium</taxon>
    </lineage>
</organism>
<dbReference type="OrthoDB" id="421947at2759"/>
<evidence type="ECO:0000256" key="1">
    <source>
        <dbReference type="SAM" id="MobiDB-lite"/>
    </source>
</evidence>
<evidence type="ECO:0000313" key="3">
    <source>
        <dbReference type="EMBL" id="OLP88421.1"/>
    </source>
</evidence>
<feature type="transmembrane region" description="Helical" evidence="2">
    <location>
        <begin position="301"/>
        <end position="319"/>
    </location>
</feature>
<accession>A0A1Q9CZS8</accession>
<name>A0A1Q9CZS8_SYMMI</name>
<feature type="transmembrane region" description="Helical" evidence="2">
    <location>
        <begin position="218"/>
        <end position="238"/>
    </location>
</feature>
<protein>
    <submittedName>
        <fullName evidence="3">Uncharacterized protein</fullName>
    </submittedName>
</protein>
<feature type="region of interest" description="Disordered" evidence="1">
    <location>
        <begin position="63"/>
        <end position="141"/>
    </location>
</feature>
<reference evidence="3 4" key="1">
    <citation type="submission" date="2016-02" db="EMBL/GenBank/DDBJ databases">
        <title>Genome analysis of coral dinoflagellate symbionts highlights evolutionary adaptations to a symbiotic lifestyle.</title>
        <authorList>
            <person name="Aranda M."/>
            <person name="Li Y."/>
            <person name="Liew Y.J."/>
            <person name="Baumgarten S."/>
            <person name="Simakov O."/>
            <person name="Wilson M."/>
            <person name="Piel J."/>
            <person name="Ashoor H."/>
            <person name="Bougouffa S."/>
            <person name="Bajic V.B."/>
            <person name="Ryu T."/>
            <person name="Ravasi T."/>
            <person name="Bayer T."/>
            <person name="Micklem G."/>
            <person name="Kim H."/>
            <person name="Bhak J."/>
            <person name="Lajeunesse T.C."/>
            <person name="Voolstra C.R."/>
        </authorList>
    </citation>
    <scope>NUCLEOTIDE SEQUENCE [LARGE SCALE GENOMIC DNA]</scope>
    <source>
        <strain evidence="3 4">CCMP2467</strain>
    </source>
</reference>
<gene>
    <name evidence="3" type="ORF">AK812_SmicGene30253</name>
</gene>
<keyword evidence="2" id="KW-1133">Transmembrane helix</keyword>
<keyword evidence="2" id="KW-0472">Membrane</keyword>
<evidence type="ECO:0000256" key="2">
    <source>
        <dbReference type="SAM" id="Phobius"/>
    </source>
</evidence>
<feature type="transmembrane region" description="Helical" evidence="2">
    <location>
        <begin position="339"/>
        <end position="358"/>
    </location>
</feature>